<evidence type="ECO:0000313" key="2">
    <source>
        <dbReference type="Proteomes" id="UP000530928"/>
    </source>
</evidence>
<keyword evidence="2" id="KW-1185">Reference proteome</keyword>
<dbReference type="RefSeq" id="WP_220133959.1">
    <property type="nucleotide sequence ID" value="NZ_BAABAM010000017.1"/>
</dbReference>
<dbReference type="GO" id="GO:0008800">
    <property type="term" value="F:beta-lactamase activity"/>
    <property type="evidence" value="ECO:0007669"/>
    <property type="project" value="InterPro"/>
</dbReference>
<protein>
    <recommendedName>
        <fullName evidence="3">Serine hydrolase</fullName>
    </recommendedName>
</protein>
<dbReference type="AlphaFoldDB" id="A0A7W0HRX0"/>
<evidence type="ECO:0000313" key="1">
    <source>
        <dbReference type="EMBL" id="MBA2893438.1"/>
    </source>
</evidence>
<name>A0A7W0HRX0_9ACTN</name>
<dbReference type="PANTHER" id="PTHR35333">
    <property type="entry name" value="BETA-LACTAMASE"/>
    <property type="match status" value="1"/>
</dbReference>
<dbReference type="PANTHER" id="PTHR35333:SF3">
    <property type="entry name" value="BETA-LACTAMASE-TYPE TRANSPEPTIDASE FOLD CONTAINING PROTEIN"/>
    <property type="match status" value="1"/>
</dbReference>
<dbReference type="InterPro" id="IPR000871">
    <property type="entry name" value="Beta-lactam_class-A"/>
</dbReference>
<dbReference type="Gene3D" id="3.40.710.10">
    <property type="entry name" value="DD-peptidase/beta-lactamase superfamily"/>
    <property type="match status" value="1"/>
</dbReference>
<accession>A0A7W0HRX0</accession>
<organism evidence="1 2">
    <name type="scientific">Nonomuraea soli</name>
    <dbReference type="NCBI Taxonomy" id="1032476"/>
    <lineage>
        <taxon>Bacteria</taxon>
        <taxon>Bacillati</taxon>
        <taxon>Actinomycetota</taxon>
        <taxon>Actinomycetes</taxon>
        <taxon>Streptosporangiales</taxon>
        <taxon>Streptosporangiaceae</taxon>
        <taxon>Nonomuraea</taxon>
    </lineage>
</organism>
<proteinExistence type="predicted"/>
<sequence>MPGLTVGGGSGVVRGRAPAVPSAVAGSRVAPDGDARPGDGWRQRLDRSLSRYLRQRPGRAAVAVYDRTNGARYDYGEDEHFLLASVAKVDILLALLLKAQREHRQVASWERSLATSMIRRSDNSSAHRLYDRIGGQGGLKRTLRGLGIRDTWPGSGYYWGSTRSFPSEQVEVLDRLTDPGGPLTAGNRKLAMRLMSTVVREQRWGVGSLDRHAQVKNGWLPARVHGGLWTVNSVGRLTVGGHELLVAVLSDHSPSMGAGISTVEQVARMVVREARAATR</sequence>
<comment type="caution">
    <text evidence="1">The sequence shown here is derived from an EMBL/GenBank/DDBJ whole genome shotgun (WGS) entry which is preliminary data.</text>
</comment>
<dbReference type="Proteomes" id="UP000530928">
    <property type="component" value="Unassembled WGS sequence"/>
</dbReference>
<dbReference type="EMBL" id="JACDUR010000005">
    <property type="protein sequence ID" value="MBA2893438.1"/>
    <property type="molecule type" value="Genomic_DNA"/>
</dbReference>
<evidence type="ECO:0008006" key="3">
    <source>
        <dbReference type="Google" id="ProtNLM"/>
    </source>
</evidence>
<dbReference type="GO" id="GO:0030655">
    <property type="term" value="P:beta-lactam antibiotic catabolic process"/>
    <property type="evidence" value="ECO:0007669"/>
    <property type="project" value="InterPro"/>
</dbReference>
<reference evidence="1 2" key="1">
    <citation type="submission" date="2020-07" db="EMBL/GenBank/DDBJ databases">
        <title>Genomic Encyclopedia of Type Strains, Phase IV (KMG-IV): sequencing the most valuable type-strain genomes for metagenomic binning, comparative biology and taxonomic classification.</title>
        <authorList>
            <person name="Goeker M."/>
        </authorList>
    </citation>
    <scope>NUCLEOTIDE SEQUENCE [LARGE SCALE GENOMIC DNA]</scope>
    <source>
        <strain evidence="1 2">DSM 45533</strain>
    </source>
</reference>
<dbReference type="GO" id="GO:0046677">
    <property type="term" value="P:response to antibiotic"/>
    <property type="evidence" value="ECO:0007669"/>
    <property type="project" value="InterPro"/>
</dbReference>
<gene>
    <name evidence="1" type="ORF">HNR30_004799</name>
</gene>
<dbReference type="SUPFAM" id="SSF56601">
    <property type="entry name" value="beta-lactamase/transpeptidase-like"/>
    <property type="match status" value="1"/>
</dbReference>
<dbReference type="InterPro" id="IPR012338">
    <property type="entry name" value="Beta-lactam/transpept-like"/>
</dbReference>